<reference evidence="4" key="1">
    <citation type="journal article" date="2021" name="Front. Plant Sci.">
        <title>Chromosome-Scale Genome Assembly for Chinese Sour Jujube and Insights Into Its Genome Evolution and Domestication Signature.</title>
        <authorList>
            <person name="Shen L.-Y."/>
            <person name="Luo H."/>
            <person name="Wang X.-L."/>
            <person name="Wang X.-M."/>
            <person name="Qiu X.-J."/>
            <person name="Liu H."/>
            <person name="Zhou S.-S."/>
            <person name="Jia K.-H."/>
            <person name="Nie S."/>
            <person name="Bao Y.-T."/>
            <person name="Zhang R.-G."/>
            <person name="Yun Q.-Z."/>
            <person name="Chai Y.-H."/>
            <person name="Lu J.-Y."/>
            <person name="Li Y."/>
            <person name="Zhao S.-W."/>
            <person name="Mao J.-F."/>
            <person name="Jia S.-G."/>
            <person name="Mao Y.-M."/>
        </authorList>
    </citation>
    <scope>NUCLEOTIDE SEQUENCE</scope>
    <source>
        <strain evidence="4">AT0</strain>
        <tissue evidence="4">Leaf</tissue>
    </source>
</reference>
<evidence type="ECO:0000256" key="2">
    <source>
        <dbReference type="RuleBase" id="RU369065"/>
    </source>
</evidence>
<name>A0A978VKH8_ZIZJJ</name>
<accession>A0A978VKH8</accession>
<dbReference type="PANTHER" id="PTHR33077">
    <property type="entry name" value="PROTEIN TIFY 4A-RELATED-RELATED"/>
    <property type="match status" value="1"/>
</dbReference>
<protein>
    <recommendedName>
        <fullName evidence="2">Protein TIFY</fullName>
    </recommendedName>
    <alternativeName>
        <fullName evidence="2">Jasmonate ZIM domain-containing protein</fullName>
    </alternativeName>
</protein>
<evidence type="ECO:0000259" key="3">
    <source>
        <dbReference type="PROSITE" id="PS51320"/>
    </source>
</evidence>
<dbReference type="Pfam" id="PF09425">
    <property type="entry name" value="Jas_motif"/>
    <property type="match status" value="1"/>
</dbReference>
<evidence type="ECO:0000313" key="5">
    <source>
        <dbReference type="Proteomes" id="UP000813462"/>
    </source>
</evidence>
<dbReference type="InterPro" id="IPR010399">
    <property type="entry name" value="Tify_dom"/>
</dbReference>
<dbReference type="GO" id="GO:0005634">
    <property type="term" value="C:nucleus"/>
    <property type="evidence" value="ECO:0007669"/>
    <property type="project" value="UniProtKB-SubCell"/>
</dbReference>
<dbReference type="AlphaFoldDB" id="A0A978VKH8"/>
<proteinExistence type="inferred from homology"/>
<comment type="domain">
    <text evidence="2">The jas domain is required for interaction with COI1.</text>
</comment>
<keyword evidence="2" id="KW-0539">Nucleus</keyword>
<dbReference type="Proteomes" id="UP000813462">
    <property type="component" value="Unassembled WGS sequence"/>
</dbReference>
<dbReference type="InterPro" id="IPR018467">
    <property type="entry name" value="CCT_CS"/>
</dbReference>
<comment type="function">
    <text evidence="2">Repressor of jasmonate responses.</text>
</comment>
<dbReference type="Pfam" id="PF06200">
    <property type="entry name" value="tify"/>
    <property type="match status" value="1"/>
</dbReference>
<dbReference type="EMBL" id="JAEACU010000004">
    <property type="protein sequence ID" value="KAH7533597.1"/>
    <property type="molecule type" value="Genomic_DNA"/>
</dbReference>
<dbReference type="InterPro" id="IPR040390">
    <property type="entry name" value="TIFY/JAZ"/>
</dbReference>
<comment type="similarity">
    <text evidence="1 2">Belongs to the TIFY/JAZ family.</text>
</comment>
<dbReference type="PROSITE" id="PS51320">
    <property type="entry name" value="TIFY"/>
    <property type="match status" value="1"/>
</dbReference>
<sequence length="91" mass="10626">MVETPTVRQQQITFFCNGRAFVYDLTELQVRAIILFASEEMEEKNDRKGSKLASISLQPQVYKPPGFSLKRSLQRFLQKRKQRNQASSPYK</sequence>
<comment type="subcellular location">
    <subcellularLocation>
        <location evidence="2">Nucleus</location>
    </subcellularLocation>
</comment>
<dbReference type="GO" id="GO:0009611">
    <property type="term" value="P:response to wounding"/>
    <property type="evidence" value="ECO:0007669"/>
    <property type="project" value="UniProtKB-UniRule"/>
</dbReference>
<feature type="domain" description="Tify" evidence="3">
    <location>
        <begin position="5"/>
        <end position="39"/>
    </location>
</feature>
<evidence type="ECO:0000313" key="4">
    <source>
        <dbReference type="EMBL" id="KAH7533597.1"/>
    </source>
</evidence>
<comment type="caution">
    <text evidence="4">The sequence shown here is derived from an EMBL/GenBank/DDBJ whole genome shotgun (WGS) entry which is preliminary data.</text>
</comment>
<organism evidence="4 5">
    <name type="scientific">Ziziphus jujuba var. spinosa</name>
    <dbReference type="NCBI Taxonomy" id="714518"/>
    <lineage>
        <taxon>Eukaryota</taxon>
        <taxon>Viridiplantae</taxon>
        <taxon>Streptophyta</taxon>
        <taxon>Embryophyta</taxon>
        <taxon>Tracheophyta</taxon>
        <taxon>Spermatophyta</taxon>
        <taxon>Magnoliopsida</taxon>
        <taxon>eudicotyledons</taxon>
        <taxon>Gunneridae</taxon>
        <taxon>Pentapetalae</taxon>
        <taxon>rosids</taxon>
        <taxon>fabids</taxon>
        <taxon>Rosales</taxon>
        <taxon>Rhamnaceae</taxon>
        <taxon>Paliureae</taxon>
        <taxon>Ziziphus</taxon>
    </lineage>
</organism>
<dbReference type="PANTHER" id="PTHR33077:SF17">
    <property type="entry name" value="PROTEIN TIFY 5B"/>
    <property type="match status" value="1"/>
</dbReference>
<dbReference type="SMART" id="SM00979">
    <property type="entry name" value="TIFY"/>
    <property type="match status" value="1"/>
</dbReference>
<gene>
    <name evidence="4" type="ORF">FEM48_Zijuj04G0148700</name>
</gene>
<keyword evidence="2" id="KW-1184">Jasmonic acid signaling pathway</keyword>
<dbReference type="GO" id="GO:0031347">
    <property type="term" value="P:regulation of defense response"/>
    <property type="evidence" value="ECO:0007669"/>
    <property type="project" value="UniProtKB-UniRule"/>
</dbReference>
<dbReference type="GO" id="GO:2000022">
    <property type="term" value="P:regulation of jasmonic acid mediated signaling pathway"/>
    <property type="evidence" value="ECO:0007669"/>
    <property type="project" value="UniProtKB-UniRule"/>
</dbReference>
<evidence type="ECO:0000256" key="1">
    <source>
        <dbReference type="ARBA" id="ARBA00008614"/>
    </source>
</evidence>